<proteinExistence type="inferred from homology"/>
<dbReference type="PANTHER" id="PTHR32315">
    <property type="entry name" value="ADENINE PHOSPHORIBOSYLTRANSFERASE"/>
    <property type="match status" value="1"/>
</dbReference>
<accession>A0ABQ8EXE5</accession>
<evidence type="ECO:0000256" key="1">
    <source>
        <dbReference type="ARBA" id="ARBA00001946"/>
    </source>
</evidence>
<evidence type="ECO:0000313" key="11">
    <source>
        <dbReference type="EMBL" id="KAH6587952.1"/>
    </source>
</evidence>
<comment type="caution">
    <text evidence="11">The sequence shown here is derived from an EMBL/GenBank/DDBJ whole genome shotgun (WGS) entry which is preliminary data.</text>
</comment>
<keyword evidence="12" id="KW-1185">Reference proteome</keyword>
<evidence type="ECO:0000256" key="7">
    <source>
        <dbReference type="ARBA" id="ARBA00022679"/>
    </source>
</evidence>
<gene>
    <name evidence="11" type="ORF">BASA50_010971</name>
</gene>
<dbReference type="EMBL" id="JAFCIX010000547">
    <property type="protein sequence ID" value="KAH6587952.1"/>
    <property type="molecule type" value="Genomic_DNA"/>
</dbReference>
<keyword evidence="7" id="KW-0808">Transferase</keyword>
<dbReference type="SUPFAM" id="SSF53271">
    <property type="entry name" value="PRTase-like"/>
    <property type="match status" value="1"/>
</dbReference>
<dbReference type="Proteomes" id="UP001648503">
    <property type="component" value="Unassembled WGS sequence"/>
</dbReference>
<protein>
    <recommendedName>
        <fullName evidence="4">uracil phosphoribosyltransferase</fullName>
        <ecNumber evidence="4">2.4.2.9</ecNumber>
    </recommendedName>
</protein>
<keyword evidence="6" id="KW-0328">Glycosyltransferase</keyword>
<evidence type="ECO:0000256" key="4">
    <source>
        <dbReference type="ARBA" id="ARBA00011894"/>
    </source>
</evidence>
<evidence type="ECO:0000259" key="10">
    <source>
        <dbReference type="Pfam" id="PF14681"/>
    </source>
</evidence>
<comment type="pathway">
    <text evidence="2">Pyrimidine metabolism; UMP biosynthesis via salvage pathway; UMP from uracil: step 1/1.</text>
</comment>
<evidence type="ECO:0000313" key="12">
    <source>
        <dbReference type="Proteomes" id="UP001648503"/>
    </source>
</evidence>
<dbReference type="Pfam" id="PF14681">
    <property type="entry name" value="UPRTase"/>
    <property type="match status" value="1"/>
</dbReference>
<reference evidence="11 12" key="1">
    <citation type="submission" date="2021-02" db="EMBL/GenBank/DDBJ databases">
        <title>Variation within the Batrachochytrium salamandrivorans European outbreak.</title>
        <authorList>
            <person name="Kelly M."/>
            <person name="Pasmans F."/>
            <person name="Shea T.P."/>
            <person name="Munoz J.F."/>
            <person name="Carranza S."/>
            <person name="Cuomo C.A."/>
            <person name="Martel A."/>
        </authorList>
    </citation>
    <scope>NUCLEOTIDE SEQUENCE [LARGE SCALE GENOMIC DNA]</scope>
    <source>
        <strain evidence="11 12">AMFP18/2</strain>
    </source>
</reference>
<evidence type="ECO:0000256" key="3">
    <source>
        <dbReference type="ARBA" id="ARBA00009516"/>
    </source>
</evidence>
<keyword evidence="8" id="KW-0547">Nucleotide-binding</keyword>
<organism evidence="11 12">
    <name type="scientific">Batrachochytrium salamandrivorans</name>
    <dbReference type="NCBI Taxonomy" id="1357716"/>
    <lineage>
        <taxon>Eukaryota</taxon>
        <taxon>Fungi</taxon>
        <taxon>Fungi incertae sedis</taxon>
        <taxon>Chytridiomycota</taxon>
        <taxon>Chytridiomycota incertae sedis</taxon>
        <taxon>Chytridiomycetes</taxon>
        <taxon>Rhizophydiales</taxon>
        <taxon>Rhizophydiales incertae sedis</taxon>
        <taxon>Batrachochytrium</taxon>
    </lineage>
</organism>
<keyword evidence="5" id="KW-0021">Allosteric enzyme</keyword>
<sequence length="211" mass="23014">MMEPTSNTPSLPPLPEAVHVMHHPLVMHKMSLLRDARVRPKQFRELTHELTLLLGSLATADMDLTTTKTLHSPLAPFTGVQLKDSVGVFPILRAGQGMVNGLYRETSTLLPVEYYNKLPTVCSTSLGFVIDPMIATAGTAIAAVNILKEWGLPRIKFVSILASRSGVLALLTAHPDIEIYVAAIDDTMNDHGYIIPGVGDAGDRLFKTLYE</sequence>
<comment type="similarity">
    <text evidence="3">Belongs to the UPRTase family.</text>
</comment>
<dbReference type="PANTHER" id="PTHR32315:SF4">
    <property type="entry name" value="URACIL PHOSPHORIBOSYLTRANSFERASE, CHLOROPLASTIC"/>
    <property type="match status" value="1"/>
</dbReference>
<dbReference type="InterPro" id="IPR000836">
    <property type="entry name" value="PRTase_dom"/>
</dbReference>
<dbReference type="NCBIfam" id="NF001097">
    <property type="entry name" value="PRK00129.1"/>
    <property type="match status" value="1"/>
</dbReference>
<name>A0ABQ8EXE5_9FUNG</name>
<evidence type="ECO:0000256" key="5">
    <source>
        <dbReference type="ARBA" id="ARBA00022533"/>
    </source>
</evidence>
<evidence type="ECO:0000256" key="8">
    <source>
        <dbReference type="ARBA" id="ARBA00022741"/>
    </source>
</evidence>
<feature type="domain" description="Phosphoribosyltransferase" evidence="10">
    <location>
        <begin position="20"/>
        <end position="208"/>
    </location>
</feature>
<comment type="cofactor">
    <cofactor evidence="1">
        <name>Mg(2+)</name>
        <dbReference type="ChEBI" id="CHEBI:18420"/>
    </cofactor>
</comment>
<keyword evidence="9" id="KW-0342">GTP-binding</keyword>
<dbReference type="InterPro" id="IPR050054">
    <property type="entry name" value="UPRTase/APRTase"/>
</dbReference>
<evidence type="ECO:0000256" key="6">
    <source>
        <dbReference type="ARBA" id="ARBA00022676"/>
    </source>
</evidence>
<dbReference type="EC" id="2.4.2.9" evidence="4"/>
<evidence type="ECO:0000256" key="9">
    <source>
        <dbReference type="ARBA" id="ARBA00023134"/>
    </source>
</evidence>
<dbReference type="Gene3D" id="3.40.50.2020">
    <property type="match status" value="1"/>
</dbReference>
<dbReference type="InterPro" id="IPR029057">
    <property type="entry name" value="PRTase-like"/>
</dbReference>
<evidence type="ECO:0000256" key="2">
    <source>
        <dbReference type="ARBA" id="ARBA00005180"/>
    </source>
</evidence>